<dbReference type="Proteomes" id="UP001058074">
    <property type="component" value="Unassembled WGS sequence"/>
</dbReference>
<comment type="caution">
    <text evidence="1">The sequence shown here is derived from an EMBL/GenBank/DDBJ whole genome shotgun (WGS) entry which is preliminary data.</text>
</comment>
<protein>
    <submittedName>
        <fullName evidence="1">Uncharacterized protein</fullName>
    </submittedName>
</protein>
<sequence length="287" mass="32141">MEKIALITDSACDLSIEKLKEYNIFLLPFRIIYKDREFNDRIDIEPDYVYSRLPGEIPTTSLPDVSLIDETFSKIEAEGYTHAICVSVSSAMSGTYNSVRLVAENHPNLKCTLFDSKTVCAPVGAITLAVARMLEFGHSFDEITNALPLIRKNVTGFYTIETLEYLQRGGRIGRVAGTLGEFFDIKPIISVSDDGVYYSYSKARGKKQAVRKLKKLLLDFLEKDKYRIIIMQTGDLAEATEFLNEIKDNKNVIDICISPLSPALGVHVGPGLLGFTVLKEHPLYEKL</sequence>
<evidence type="ECO:0000313" key="2">
    <source>
        <dbReference type="Proteomes" id="UP001058074"/>
    </source>
</evidence>
<proteinExistence type="predicted"/>
<name>A0ACB5RHW1_9CLOT</name>
<gene>
    <name evidence="1" type="ORF">rsdtw13_39540</name>
</gene>
<reference evidence="1" key="1">
    <citation type="journal article" date="2025" name="Int. J. Syst. Evol. Microbiol.">
        <title>Inconstantimicrobium mannanitabidum sp. nov., a novel member of the family Clostridiaceae isolated from anoxic soil under the treatment of reductive soil disinfestation.</title>
        <authorList>
            <person name="Ueki A."/>
            <person name="Tonouchi A."/>
            <person name="Honma S."/>
            <person name="Kaku N."/>
            <person name="Ueki K."/>
        </authorList>
    </citation>
    <scope>NUCLEOTIDE SEQUENCE</scope>
    <source>
        <strain evidence="1">TW13</strain>
    </source>
</reference>
<dbReference type="EMBL" id="BROD01000001">
    <property type="protein sequence ID" value="GKX68696.1"/>
    <property type="molecule type" value="Genomic_DNA"/>
</dbReference>
<accession>A0ACB5RHW1</accession>
<evidence type="ECO:0000313" key="1">
    <source>
        <dbReference type="EMBL" id="GKX68696.1"/>
    </source>
</evidence>
<keyword evidence="2" id="KW-1185">Reference proteome</keyword>
<organism evidence="1 2">
    <name type="scientific">Inconstantimicrobium mannanitabidum</name>
    <dbReference type="NCBI Taxonomy" id="1604901"/>
    <lineage>
        <taxon>Bacteria</taxon>
        <taxon>Bacillati</taxon>
        <taxon>Bacillota</taxon>
        <taxon>Clostridia</taxon>
        <taxon>Eubacteriales</taxon>
        <taxon>Clostridiaceae</taxon>
        <taxon>Inconstantimicrobium</taxon>
    </lineage>
</organism>